<name>A0A9P1IEA7_9PELO</name>
<evidence type="ECO:0000256" key="1">
    <source>
        <dbReference type="SAM" id="MobiDB-lite"/>
    </source>
</evidence>
<evidence type="ECO:0000313" key="3">
    <source>
        <dbReference type="Proteomes" id="UP001152747"/>
    </source>
</evidence>
<reference evidence="2" key="1">
    <citation type="submission" date="2022-11" db="EMBL/GenBank/DDBJ databases">
        <authorList>
            <person name="Kikuchi T."/>
        </authorList>
    </citation>
    <scope>NUCLEOTIDE SEQUENCE</scope>
    <source>
        <strain evidence="2">PS1010</strain>
    </source>
</reference>
<feature type="region of interest" description="Disordered" evidence="1">
    <location>
        <begin position="1"/>
        <end position="27"/>
    </location>
</feature>
<dbReference type="AlphaFoldDB" id="A0A9P1IEA7"/>
<organism evidence="2 3">
    <name type="scientific">Caenorhabditis angaria</name>
    <dbReference type="NCBI Taxonomy" id="860376"/>
    <lineage>
        <taxon>Eukaryota</taxon>
        <taxon>Metazoa</taxon>
        <taxon>Ecdysozoa</taxon>
        <taxon>Nematoda</taxon>
        <taxon>Chromadorea</taxon>
        <taxon>Rhabditida</taxon>
        <taxon>Rhabditina</taxon>
        <taxon>Rhabditomorpha</taxon>
        <taxon>Rhabditoidea</taxon>
        <taxon>Rhabditidae</taxon>
        <taxon>Peloderinae</taxon>
        <taxon>Caenorhabditis</taxon>
    </lineage>
</organism>
<gene>
    <name evidence="2" type="ORF">CAMP_LOCUS5920</name>
</gene>
<keyword evidence="3" id="KW-1185">Reference proteome</keyword>
<dbReference type="Proteomes" id="UP001152747">
    <property type="component" value="Unassembled WGS sequence"/>
</dbReference>
<protein>
    <submittedName>
        <fullName evidence="2">Uncharacterized protein</fullName>
    </submittedName>
</protein>
<sequence>MGKLLPEKEQEEPHKEHSGTKIKEKISDLSVKTPTAVTAINSKTSTTTESTITLDVKQDAFGTLDVRFG</sequence>
<accession>A0A9P1IEA7</accession>
<proteinExistence type="predicted"/>
<evidence type="ECO:0000313" key="2">
    <source>
        <dbReference type="EMBL" id="CAI5443283.1"/>
    </source>
</evidence>
<comment type="caution">
    <text evidence="2">The sequence shown here is derived from an EMBL/GenBank/DDBJ whole genome shotgun (WGS) entry which is preliminary data.</text>
</comment>
<dbReference type="EMBL" id="CANHGI010000002">
    <property type="protein sequence ID" value="CAI5443283.1"/>
    <property type="molecule type" value="Genomic_DNA"/>
</dbReference>